<keyword evidence="2" id="KW-1185">Reference proteome</keyword>
<dbReference type="EMBL" id="JBELPZ010000011">
    <property type="protein sequence ID" value="MFL9845068.1"/>
    <property type="molecule type" value="Genomic_DNA"/>
</dbReference>
<protein>
    <submittedName>
        <fullName evidence="1">Abi-alpha family protein</fullName>
    </submittedName>
</protein>
<dbReference type="InterPro" id="IPR025506">
    <property type="entry name" value="Abi_alpha"/>
</dbReference>
<evidence type="ECO:0000313" key="2">
    <source>
        <dbReference type="Proteomes" id="UP001629156"/>
    </source>
</evidence>
<name>A0ABW8YXT1_9FLAO</name>
<sequence>MGENKINITSSLAEKGLDAAKNFLGKLIGPAVEEVGLLIADPIRAWRFNNQLRILNKAEKRIKKQGISLKKISVKNLVPLLEYSSLEEDDNLQQMWVNLFVNYVDADKSYSSSVFPYILSQLSSREAEQLNEFAENNFISFKALLVSETELYNLLRLGLVKQAEYLQKKAGALRIKTMHFTNDMFYLTALGREFLVCCSNEYGDNKS</sequence>
<accession>A0ABW8YXT1</accession>
<organism evidence="1 2">
    <name type="scientific">Flavobacterium rhizosphaerae</name>
    <dbReference type="NCBI Taxonomy" id="3163298"/>
    <lineage>
        <taxon>Bacteria</taxon>
        <taxon>Pseudomonadati</taxon>
        <taxon>Bacteroidota</taxon>
        <taxon>Flavobacteriia</taxon>
        <taxon>Flavobacteriales</taxon>
        <taxon>Flavobacteriaceae</taxon>
        <taxon>Flavobacterium</taxon>
    </lineage>
</organism>
<dbReference type="Proteomes" id="UP001629156">
    <property type="component" value="Unassembled WGS sequence"/>
</dbReference>
<reference evidence="1 2" key="1">
    <citation type="submission" date="2024-06" db="EMBL/GenBank/DDBJ databases">
        <authorList>
            <person name="Kaempfer P."/>
            <person name="Viver T."/>
        </authorList>
    </citation>
    <scope>NUCLEOTIDE SEQUENCE [LARGE SCALE GENOMIC DNA]</scope>
    <source>
        <strain evidence="1 2">ST-119</strain>
    </source>
</reference>
<comment type="caution">
    <text evidence="1">The sequence shown here is derived from an EMBL/GenBank/DDBJ whole genome shotgun (WGS) entry which is preliminary data.</text>
</comment>
<proteinExistence type="predicted"/>
<dbReference type="RefSeq" id="WP_408085336.1">
    <property type="nucleotide sequence ID" value="NZ_JBELPZ010000011.1"/>
</dbReference>
<gene>
    <name evidence="1" type="ORF">ABS766_11615</name>
</gene>
<evidence type="ECO:0000313" key="1">
    <source>
        <dbReference type="EMBL" id="MFL9845068.1"/>
    </source>
</evidence>
<dbReference type="Pfam" id="PF14337">
    <property type="entry name" value="Abi_alpha"/>
    <property type="match status" value="1"/>
</dbReference>